<dbReference type="EMBL" id="JAJEWP010000001">
    <property type="protein sequence ID" value="MCC2616071.1"/>
    <property type="molecule type" value="Genomic_DNA"/>
</dbReference>
<dbReference type="RefSeq" id="WP_229158704.1">
    <property type="nucleotide sequence ID" value="NZ_JAJEWP010000001.1"/>
</dbReference>
<comment type="caution">
    <text evidence="3">The sequence shown here is derived from an EMBL/GenBank/DDBJ whole genome shotgun (WGS) entry which is preliminary data.</text>
</comment>
<evidence type="ECO:0000313" key="3">
    <source>
        <dbReference type="EMBL" id="MCC2616071.1"/>
    </source>
</evidence>
<feature type="signal peptide" evidence="2">
    <location>
        <begin position="1"/>
        <end position="25"/>
    </location>
</feature>
<dbReference type="Proteomes" id="UP001520878">
    <property type="component" value="Unassembled WGS sequence"/>
</dbReference>
<reference evidence="3 4" key="1">
    <citation type="submission" date="2021-10" db="EMBL/GenBank/DDBJ databases">
        <title>Draft genome of Aestuariibacter halophilus JC2043.</title>
        <authorList>
            <person name="Emsley S.A."/>
            <person name="Pfannmuller K.M."/>
            <person name="Ushijima B."/>
            <person name="Saw J.H."/>
            <person name="Videau P."/>
        </authorList>
    </citation>
    <scope>NUCLEOTIDE SEQUENCE [LARGE SCALE GENOMIC DNA]</scope>
    <source>
        <strain evidence="3 4">JC2043</strain>
    </source>
</reference>
<protein>
    <submittedName>
        <fullName evidence="3">PEP-CTERM sorting domain-containing protein</fullName>
    </submittedName>
</protein>
<keyword evidence="1" id="KW-0812">Transmembrane</keyword>
<keyword evidence="2" id="KW-0732">Signal</keyword>
<organism evidence="3 4">
    <name type="scientific">Fluctibacter halophilus</name>
    <dbReference type="NCBI Taxonomy" id="226011"/>
    <lineage>
        <taxon>Bacteria</taxon>
        <taxon>Pseudomonadati</taxon>
        <taxon>Pseudomonadota</taxon>
        <taxon>Gammaproteobacteria</taxon>
        <taxon>Alteromonadales</taxon>
        <taxon>Alteromonadaceae</taxon>
        <taxon>Fluctibacter</taxon>
    </lineage>
</organism>
<dbReference type="InterPro" id="IPR013424">
    <property type="entry name" value="Ice-binding_C"/>
</dbReference>
<keyword evidence="4" id="KW-1185">Reference proteome</keyword>
<gene>
    <name evidence="3" type="ORF">LJ739_07445</name>
</gene>
<keyword evidence="1" id="KW-1133">Transmembrane helix</keyword>
<dbReference type="NCBIfam" id="TIGR02595">
    <property type="entry name" value="PEP_CTERM"/>
    <property type="match status" value="1"/>
</dbReference>
<keyword evidence="1" id="KW-0472">Membrane</keyword>
<feature type="transmembrane region" description="Helical" evidence="1">
    <location>
        <begin position="155"/>
        <end position="173"/>
    </location>
</feature>
<proteinExistence type="predicted"/>
<name>A0ABS8G7M1_9ALTE</name>
<evidence type="ECO:0000256" key="2">
    <source>
        <dbReference type="SAM" id="SignalP"/>
    </source>
</evidence>
<accession>A0ABS8G7M1</accession>
<evidence type="ECO:0000313" key="4">
    <source>
        <dbReference type="Proteomes" id="UP001520878"/>
    </source>
</evidence>
<feature type="chain" id="PRO_5046504927" evidence="2">
    <location>
        <begin position="26"/>
        <end position="181"/>
    </location>
</feature>
<sequence>MNLFKNVKGLLAAGVLAFGTLPAHASIITLDSGWQSFSFDDVGSAWSQTFEFTLTDTAWFSVTDAYLSGDQFEFFVNGAYIGVTSAPTSQGDQISNNFDGAFADSRWSSAEIMLTAGSYVVSGSTVLSPYGSGGAAVQLSSQSMGGPVFTDPTRVSEPGTAAMLFLAVAGLFLRNRKHAAR</sequence>
<evidence type="ECO:0000256" key="1">
    <source>
        <dbReference type="SAM" id="Phobius"/>
    </source>
</evidence>